<dbReference type="Proteomes" id="UP001302367">
    <property type="component" value="Chromosome 3"/>
</dbReference>
<dbReference type="Proteomes" id="UP000230605">
    <property type="component" value="Chromosome 3"/>
</dbReference>
<name>A0A2G5I218_CERBT</name>
<dbReference type="AlphaFoldDB" id="A0A2G5I218"/>
<feature type="chain" id="PRO_5013559207" evidence="1">
    <location>
        <begin position="25"/>
        <end position="372"/>
    </location>
</feature>
<evidence type="ECO:0000313" key="4">
    <source>
        <dbReference type="Proteomes" id="UP000230605"/>
    </source>
</evidence>
<feature type="signal peptide" evidence="1">
    <location>
        <begin position="1"/>
        <end position="24"/>
    </location>
</feature>
<proteinExistence type="predicted"/>
<protein>
    <submittedName>
        <fullName evidence="2">Uncharacterized protein</fullName>
    </submittedName>
</protein>
<organism evidence="2 4">
    <name type="scientific">Cercospora beticola</name>
    <name type="common">Sugarbeet leaf spot fungus</name>
    <dbReference type="NCBI Taxonomy" id="122368"/>
    <lineage>
        <taxon>Eukaryota</taxon>
        <taxon>Fungi</taxon>
        <taxon>Dikarya</taxon>
        <taxon>Ascomycota</taxon>
        <taxon>Pezizomycotina</taxon>
        <taxon>Dothideomycetes</taxon>
        <taxon>Dothideomycetidae</taxon>
        <taxon>Mycosphaerellales</taxon>
        <taxon>Mycosphaerellaceae</taxon>
        <taxon>Cercospora</taxon>
    </lineage>
</organism>
<evidence type="ECO:0000313" key="5">
    <source>
        <dbReference type="Proteomes" id="UP001302367"/>
    </source>
</evidence>
<sequence length="372" mass="41429">MPSRFTLNRLRFWSMVAIVLLTSSTILLNTDRRAARVNGHAVHRTSSTEPHSPHGLVKRVNNGNDATPGWLGYQPSELSKPGARPDPKGRAVIKGYRLTCMLKASVAEVVASIYQSIDDMIKYGWRASFVDRPDGAEFAKEYGLTKAFTDLRIPTKGWTQISTGNTVDIYDPEDNKKMLHPATFATYTTDINLAAGAIVASQSYNPEFMATKYPYVLEKGGTLTPLSHVSDLLFLSWKKLIRDRQTGNLKNLEHMFRWNSEVEEVQQHLKMAAGGKDIRQIGEVSISSNLWNFALCFLLTMGLQWPGVSFPITELQALATLSAGNAQGVAWLLGQHKQALGVKTIDRVNIFNCPAPDEKPQWCVYLHIVPVQ</sequence>
<dbReference type="EMBL" id="CP134186">
    <property type="protein sequence ID" value="WPA99430.1"/>
    <property type="molecule type" value="Genomic_DNA"/>
</dbReference>
<dbReference type="OrthoDB" id="5337308at2759"/>
<reference evidence="3 5" key="2">
    <citation type="submission" date="2023-09" db="EMBL/GenBank/DDBJ databases">
        <title>Complete-Gapless Cercospora beticola genome.</title>
        <authorList>
            <person name="Wyatt N.A."/>
            <person name="Spanner R.E."/>
            <person name="Bolton M.D."/>
        </authorList>
    </citation>
    <scope>NUCLEOTIDE SEQUENCE [LARGE SCALE GENOMIC DNA]</scope>
    <source>
        <strain evidence="3">Cb09-40</strain>
    </source>
</reference>
<keyword evidence="1" id="KW-0732">Signal</keyword>
<evidence type="ECO:0000313" key="2">
    <source>
        <dbReference type="EMBL" id="PIA98855.1"/>
    </source>
</evidence>
<dbReference type="EMBL" id="LKMD01000101">
    <property type="protein sequence ID" value="PIA98855.1"/>
    <property type="molecule type" value="Genomic_DNA"/>
</dbReference>
<keyword evidence="5" id="KW-1185">Reference proteome</keyword>
<accession>A0A2G5I218</accession>
<reference evidence="2 4" key="1">
    <citation type="submission" date="2015-10" db="EMBL/GenBank/DDBJ databases">
        <title>The cercosporin biosynthetic gene cluster was horizontally transferred to several fungal lineages and shown to be expanded in Cercospora beticola based on microsynteny with recipient genomes.</title>
        <authorList>
            <person name="De Jonge R."/>
            <person name="Ebert M.K."/>
            <person name="Suttle J.C."/>
            <person name="Jurick Ii W.M."/>
            <person name="Secor G.A."/>
            <person name="Thomma B.P."/>
            <person name="Van De Peer Y."/>
            <person name="Bolton M.D."/>
        </authorList>
    </citation>
    <scope>NUCLEOTIDE SEQUENCE [LARGE SCALE GENOMIC DNA]</scope>
    <source>
        <strain evidence="2 4">09-40</strain>
    </source>
</reference>
<gene>
    <name evidence="2" type="ORF">CB0940_02307</name>
    <name evidence="3" type="ORF">RHO25_004047</name>
</gene>
<evidence type="ECO:0000313" key="3">
    <source>
        <dbReference type="EMBL" id="WPA99430.1"/>
    </source>
</evidence>
<evidence type="ECO:0000256" key="1">
    <source>
        <dbReference type="SAM" id="SignalP"/>
    </source>
</evidence>